<evidence type="ECO:0000256" key="1">
    <source>
        <dbReference type="ARBA" id="ARBA00005574"/>
    </source>
</evidence>
<dbReference type="SUPFAM" id="SSF53300">
    <property type="entry name" value="vWA-like"/>
    <property type="match status" value="1"/>
</dbReference>
<dbReference type="EMBL" id="JAFCIX010000063">
    <property type="protein sequence ID" value="KAH6599607.1"/>
    <property type="molecule type" value="Genomic_DNA"/>
</dbReference>
<evidence type="ECO:0000256" key="2">
    <source>
        <dbReference type="ARBA" id="ARBA00022942"/>
    </source>
</evidence>
<dbReference type="CDD" id="cd01452">
    <property type="entry name" value="VWA_26S_proteasome_subunit"/>
    <property type="match status" value="1"/>
</dbReference>
<keyword evidence="6" id="KW-1185">Reference proteome</keyword>
<organism evidence="5 6">
    <name type="scientific">Batrachochytrium salamandrivorans</name>
    <dbReference type="NCBI Taxonomy" id="1357716"/>
    <lineage>
        <taxon>Eukaryota</taxon>
        <taxon>Fungi</taxon>
        <taxon>Fungi incertae sedis</taxon>
        <taxon>Chytridiomycota</taxon>
        <taxon>Chytridiomycota incertae sedis</taxon>
        <taxon>Chytridiomycetes</taxon>
        <taxon>Rhizophydiales</taxon>
        <taxon>Rhizophydiales incertae sedis</taxon>
        <taxon>Batrachochytrium</taxon>
    </lineage>
</organism>
<dbReference type="Gene3D" id="3.40.50.410">
    <property type="entry name" value="von Willebrand factor, type A domain"/>
    <property type="match status" value="1"/>
</dbReference>
<feature type="region of interest" description="Disordered" evidence="3">
    <location>
        <begin position="311"/>
        <end position="353"/>
    </location>
</feature>
<dbReference type="InterPro" id="IPR036465">
    <property type="entry name" value="vWFA_dom_sf"/>
</dbReference>
<dbReference type="Pfam" id="PF02809">
    <property type="entry name" value="UIM"/>
    <property type="match status" value="3"/>
</dbReference>
<comment type="caution">
    <text evidence="5">The sequence shown here is derived from an EMBL/GenBank/DDBJ whole genome shotgun (WGS) entry which is preliminary data.</text>
</comment>
<comment type="similarity">
    <text evidence="1">Belongs to the proteasome subunit S5A family.</text>
</comment>
<feature type="compositionally biased region" description="Basic and acidic residues" evidence="3">
    <location>
        <begin position="339"/>
        <end position="353"/>
    </location>
</feature>
<feature type="compositionally biased region" description="Polar residues" evidence="3">
    <location>
        <begin position="249"/>
        <end position="259"/>
    </location>
</feature>
<dbReference type="PROSITE" id="PS50330">
    <property type="entry name" value="UIM"/>
    <property type="match status" value="1"/>
</dbReference>
<reference evidence="5 6" key="1">
    <citation type="submission" date="2021-02" db="EMBL/GenBank/DDBJ databases">
        <title>Variation within the Batrachochytrium salamandrivorans European outbreak.</title>
        <authorList>
            <person name="Kelly M."/>
            <person name="Pasmans F."/>
            <person name="Shea T.P."/>
            <person name="Munoz J.F."/>
            <person name="Carranza S."/>
            <person name="Cuomo C.A."/>
            <person name="Martel A."/>
        </authorList>
    </citation>
    <scope>NUCLEOTIDE SEQUENCE [LARGE SCALE GENOMIC DNA]</scope>
    <source>
        <strain evidence="5 6">AMFP18/2</strain>
    </source>
</reference>
<dbReference type="Proteomes" id="UP001648503">
    <property type="component" value="Unassembled WGS sequence"/>
</dbReference>
<name>A0ABQ8FN22_9FUNG</name>
<evidence type="ECO:0000313" key="5">
    <source>
        <dbReference type="EMBL" id="KAH6599607.1"/>
    </source>
</evidence>
<keyword evidence="2" id="KW-0647">Proteasome</keyword>
<dbReference type="Gene3D" id="1.10.287.3990">
    <property type="match status" value="1"/>
</dbReference>
<accession>A0ABQ8FN22</accession>
<dbReference type="SMART" id="SM00327">
    <property type="entry name" value="VWA"/>
    <property type="match status" value="1"/>
</dbReference>
<dbReference type="InterPro" id="IPR003903">
    <property type="entry name" value="UIM_dom"/>
</dbReference>
<dbReference type="PANTHER" id="PTHR10223">
    <property type="entry name" value="26S PROTEASOME NON-ATPASE REGULATORY SUBUNIT 4"/>
    <property type="match status" value="1"/>
</dbReference>
<feature type="region of interest" description="Disordered" evidence="3">
    <location>
        <begin position="227"/>
        <end position="261"/>
    </location>
</feature>
<proteinExistence type="inferred from homology"/>
<protein>
    <recommendedName>
        <fullName evidence="4">VWFA domain-containing protein</fullName>
    </recommendedName>
</protein>
<dbReference type="InterPro" id="IPR002035">
    <property type="entry name" value="VWF_A"/>
</dbReference>
<dbReference type="Pfam" id="PF13519">
    <property type="entry name" value="VWA_2"/>
    <property type="match status" value="1"/>
</dbReference>
<gene>
    <name evidence="5" type="ORF">BASA50_002949</name>
</gene>
<feature type="domain" description="VWFA" evidence="4">
    <location>
        <begin position="5"/>
        <end position="188"/>
    </location>
</feature>
<evidence type="ECO:0000256" key="3">
    <source>
        <dbReference type="SAM" id="MobiDB-lite"/>
    </source>
</evidence>
<sequence length="353" mass="37544">MVLEATVLVIDNSEWMRNGDYTPTRIEAQHDAAMLLFNAKTQTNPENTVGLLTLAGKSPSVLVTLTKDIGKILTALHNVQLSGCANLNTGIQIAQLILKHRENKNQKQRIIMFIGSPVAEDEATLVALGKKLKKNNVAIDIVNFGEESDNIAKLDAFIGAVNNNDSSHLVTIPPGPHLLSDVLLTSPIIAGEDGPPPGFSGGAGFEFGVDPSLDPELALALRISMEEERARQEKTTGAPAAASEPGPVTTKTDAPSRSGDTLEDDMLAQALAMSVQDGGSFPDEDIEMADEDEAMARAIAMSMGDDGGAMDSNFMSSMLQSLPGVNPNDPRIQSALQGNKKDEDKEKKEDSAK</sequence>
<evidence type="ECO:0000259" key="4">
    <source>
        <dbReference type="PROSITE" id="PS50234"/>
    </source>
</evidence>
<dbReference type="SMART" id="SM00726">
    <property type="entry name" value="UIM"/>
    <property type="match status" value="3"/>
</dbReference>
<dbReference type="InterPro" id="IPR027040">
    <property type="entry name" value="PSMD4"/>
</dbReference>
<evidence type="ECO:0000313" key="6">
    <source>
        <dbReference type="Proteomes" id="UP001648503"/>
    </source>
</evidence>
<dbReference type="PROSITE" id="PS50234">
    <property type="entry name" value="VWFA"/>
    <property type="match status" value="1"/>
</dbReference>
<dbReference type="PANTHER" id="PTHR10223:SF0">
    <property type="entry name" value="26S PROTEASOME NON-ATPASE REGULATORY SUBUNIT 4"/>
    <property type="match status" value="1"/>
</dbReference>